<organism evidence="1">
    <name type="scientific">uncultured Caudovirales phage</name>
    <dbReference type="NCBI Taxonomy" id="2100421"/>
    <lineage>
        <taxon>Viruses</taxon>
        <taxon>Duplodnaviria</taxon>
        <taxon>Heunggongvirae</taxon>
        <taxon>Uroviricota</taxon>
        <taxon>Caudoviricetes</taxon>
        <taxon>Peduoviridae</taxon>
        <taxon>Maltschvirus</taxon>
        <taxon>Maltschvirus maltsch</taxon>
    </lineage>
</organism>
<evidence type="ECO:0000313" key="1">
    <source>
        <dbReference type="EMBL" id="CAB4221359.1"/>
    </source>
</evidence>
<protein>
    <submittedName>
        <fullName evidence="1">Uncharacterized protein</fullName>
    </submittedName>
</protein>
<reference evidence="1" key="1">
    <citation type="submission" date="2020-05" db="EMBL/GenBank/DDBJ databases">
        <authorList>
            <person name="Chiriac C."/>
            <person name="Salcher M."/>
            <person name="Ghai R."/>
            <person name="Kavagutti S V."/>
        </authorList>
    </citation>
    <scope>NUCLEOTIDE SEQUENCE</scope>
</reference>
<sequence length="74" mass="8272">MITLTGLTAKQQTLCDIMWALEEHDAVEAFIATLPKQDQRECRTLIDLMVMAFADEIAGVDEAKDTLKKFTLGI</sequence>
<proteinExistence type="predicted"/>
<dbReference type="EMBL" id="LR797503">
    <property type="protein sequence ID" value="CAB4221359.1"/>
    <property type="molecule type" value="Genomic_DNA"/>
</dbReference>
<accession>A0A6J5T1I4</accession>
<name>A0A6J5T1I4_9CAUD</name>
<gene>
    <name evidence="1" type="ORF">UFOVP1636_266</name>
</gene>